<dbReference type="PANTHER" id="PTHR24421:SF10">
    <property type="entry name" value="NITRATE_NITRITE SENSOR PROTEIN NARQ"/>
    <property type="match status" value="1"/>
</dbReference>
<dbReference type="InterPro" id="IPR025828">
    <property type="entry name" value="Put_sensor_dom"/>
</dbReference>
<evidence type="ECO:0000256" key="3">
    <source>
        <dbReference type="ARBA" id="ARBA00022553"/>
    </source>
</evidence>
<dbReference type="GeneID" id="96607828"/>
<dbReference type="Proteomes" id="UP000030300">
    <property type="component" value="Chromosome"/>
</dbReference>
<proteinExistence type="predicted"/>
<dbReference type="EMBL" id="CP009896">
    <property type="protein sequence ID" value="AIY15898.1"/>
    <property type="molecule type" value="Genomic_DNA"/>
</dbReference>
<evidence type="ECO:0000259" key="9">
    <source>
        <dbReference type="SMART" id="SM00387"/>
    </source>
</evidence>
<dbReference type="Pfam" id="PF02518">
    <property type="entry name" value="HATPase_c"/>
    <property type="match status" value="1"/>
</dbReference>
<protein>
    <recommendedName>
        <fullName evidence="2">histidine kinase</fullName>
        <ecNumber evidence="2">2.7.13.3</ecNumber>
    </recommendedName>
</protein>
<evidence type="ECO:0000256" key="1">
    <source>
        <dbReference type="ARBA" id="ARBA00000085"/>
    </source>
</evidence>
<keyword evidence="11" id="KW-1185">Reference proteome</keyword>
<keyword evidence="7" id="KW-0067">ATP-binding</keyword>
<dbReference type="GO" id="GO:0005524">
    <property type="term" value="F:ATP binding"/>
    <property type="evidence" value="ECO:0007669"/>
    <property type="project" value="UniProtKB-KW"/>
</dbReference>
<dbReference type="RefSeq" id="WP_038676361.1">
    <property type="nucleotide sequence ID" value="NZ_BJMC01000005.1"/>
</dbReference>
<evidence type="ECO:0000256" key="8">
    <source>
        <dbReference type="ARBA" id="ARBA00023012"/>
    </source>
</evidence>
<dbReference type="CDD" id="cd16917">
    <property type="entry name" value="HATPase_UhpB-NarQ-NarX-like"/>
    <property type="match status" value="1"/>
</dbReference>
<dbReference type="SMART" id="SM00387">
    <property type="entry name" value="HATPase_c"/>
    <property type="match status" value="1"/>
</dbReference>
<keyword evidence="4" id="KW-0808">Transferase</keyword>
<dbReference type="OrthoDB" id="3217947at2"/>
<dbReference type="Pfam" id="PF07730">
    <property type="entry name" value="HisKA_3"/>
    <property type="match status" value="1"/>
</dbReference>
<dbReference type="InterPro" id="IPR050482">
    <property type="entry name" value="Sensor_HK_TwoCompSys"/>
</dbReference>
<dbReference type="SUPFAM" id="SSF55874">
    <property type="entry name" value="ATPase domain of HSP90 chaperone/DNA topoisomerase II/histidine kinase"/>
    <property type="match status" value="1"/>
</dbReference>
<dbReference type="STRING" id="2045.KR76_02375"/>
<evidence type="ECO:0000313" key="10">
    <source>
        <dbReference type="EMBL" id="AIY15898.1"/>
    </source>
</evidence>
<dbReference type="eggNOG" id="COG4585">
    <property type="taxonomic scope" value="Bacteria"/>
</dbReference>
<dbReference type="GO" id="GO:0016020">
    <property type="term" value="C:membrane"/>
    <property type="evidence" value="ECO:0007669"/>
    <property type="project" value="InterPro"/>
</dbReference>
<keyword evidence="6 10" id="KW-0418">Kinase</keyword>
<dbReference type="KEGG" id="psim:KR76_02375"/>
<dbReference type="Gene3D" id="3.30.565.10">
    <property type="entry name" value="Histidine kinase-like ATPase, C-terminal domain"/>
    <property type="match status" value="1"/>
</dbReference>
<dbReference type="AlphaFoldDB" id="A0A0A1DH96"/>
<dbReference type="GO" id="GO:0000155">
    <property type="term" value="F:phosphorelay sensor kinase activity"/>
    <property type="evidence" value="ECO:0007669"/>
    <property type="project" value="InterPro"/>
</dbReference>
<dbReference type="Gene3D" id="1.20.5.1930">
    <property type="match status" value="1"/>
</dbReference>
<evidence type="ECO:0000256" key="2">
    <source>
        <dbReference type="ARBA" id="ARBA00012438"/>
    </source>
</evidence>
<evidence type="ECO:0000256" key="5">
    <source>
        <dbReference type="ARBA" id="ARBA00022741"/>
    </source>
</evidence>
<dbReference type="PANTHER" id="PTHR24421">
    <property type="entry name" value="NITRATE/NITRITE SENSOR PROTEIN NARX-RELATED"/>
    <property type="match status" value="1"/>
</dbReference>
<evidence type="ECO:0000256" key="7">
    <source>
        <dbReference type="ARBA" id="ARBA00022840"/>
    </source>
</evidence>
<sequence length="410" mass="43744">MTSDRLRAWARSWRFLAAEAGASAVSTGFFMGFLLLVPLMLLTGGIFVLPEAARLLRRWAERARVRIGSFRGTTIPGPRSQEPADRTIDARLRFAFSRQTGRELGWLTLHALPTLLVTLVCIVLPLGALNSLLVPGYWFLVPEDDPIGAPYPVTSWGLAATMPLVAVAYAVLAWFLIPAAARAVTGVSARLLTPDRRSELRARVDSLTLSRAAALDAHGAELRRIERDLHDGAQNRLVSVVMMMGLAERAFETGGDGLPQLRSAQAAATEALAGLRRTVHDIYPPILDELGLEGALASLAGRSVVPCTLAVDGIGRVPAALESATYFLVAEALNNVNKYSAASAVRVRVAVDGPQLVVEVEDDGRGGAVERPGGGLAGMRRRVEAFEGRMTVVSPEGGPTNVRAELACGS</sequence>
<name>A0A0A1DH96_NOCSI</name>
<evidence type="ECO:0000313" key="11">
    <source>
        <dbReference type="Proteomes" id="UP000030300"/>
    </source>
</evidence>
<evidence type="ECO:0000256" key="4">
    <source>
        <dbReference type="ARBA" id="ARBA00022679"/>
    </source>
</evidence>
<comment type="catalytic activity">
    <reaction evidence="1">
        <text>ATP + protein L-histidine = ADP + protein N-phospho-L-histidine.</text>
        <dbReference type="EC" id="2.7.13.3"/>
    </reaction>
</comment>
<reference evidence="10 11" key="1">
    <citation type="journal article" date="2015" name="Genome Announc.">
        <title>Complete Genome Sequence of Steroid-Transforming Nocardioides simplex VKM Ac-2033D.</title>
        <authorList>
            <person name="Shtratnikova V.Y."/>
            <person name="Schelkunov M.I."/>
            <person name="Pekov Y.A."/>
            <person name="Fokina V.V."/>
            <person name="Logacheva M.D."/>
            <person name="Sokolov S.L."/>
            <person name="Bragin E.Y."/>
            <person name="Ashapkin V.V."/>
            <person name="Donova M.V."/>
        </authorList>
    </citation>
    <scope>NUCLEOTIDE SEQUENCE [LARGE SCALE GENOMIC DNA]</scope>
    <source>
        <strain evidence="10 11">VKM Ac-2033D</strain>
    </source>
</reference>
<keyword evidence="3" id="KW-0597">Phosphoprotein</keyword>
<dbReference type="InterPro" id="IPR011712">
    <property type="entry name" value="Sig_transdc_His_kin_sub3_dim/P"/>
</dbReference>
<organism evidence="10 11">
    <name type="scientific">Nocardioides simplex</name>
    <name type="common">Arthrobacter simplex</name>
    <dbReference type="NCBI Taxonomy" id="2045"/>
    <lineage>
        <taxon>Bacteria</taxon>
        <taxon>Bacillati</taxon>
        <taxon>Actinomycetota</taxon>
        <taxon>Actinomycetes</taxon>
        <taxon>Propionibacteriales</taxon>
        <taxon>Nocardioidaceae</taxon>
        <taxon>Pimelobacter</taxon>
    </lineage>
</organism>
<dbReference type="InterPro" id="IPR003594">
    <property type="entry name" value="HATPase_dom"/>
</dbReference>
<gene>
    <name evidence="10" type="ORF">KR76_02375</name>
</gene>
<feature type="domain" description="Histidine kinase/HSP90-like ATPase" evidence="9">
    <location>
        <begin position="320"/>
        <end position="410"/>
    </location>
</feature>
<dbReference type="InterPro" id="IPR036890">
    <property type="entry name" value="HATPase_C_sf"/>
</dbReference>
<keyword evidence="8" id="KW-0902">Two-component regulatory system</keyword>
<keyword evidence="5" id="KW-0547">Nucleotide-binding</keyword>
<dbReference type="HOGENOM" id="CLU_000445_20_2_11"/>
<evidence type="ECO:0000256" key="6">
    <source>
        <dbReference type="ARBA" id="ARBA00022777"/>
    </source>
</evidence>
<dbReference type="GO" id="GO:0046983">
    <property type="term" value="F:protein dimerization activity"/>
    <property type="evidence" value="ECO:0007669"/>
    <property type="project" value="InterPro"/>
</dbReference>
<accession>A0A0A1DH96</accession>
<dbReference type="EC" id="2.7.13.3" evidence="2"/>
<dbReference type="Pfam" id="PF13796">
    <property type="entry name" value="Sensor"/>
    <property type="match status" value="1"/>
</dbReference>